<feature type="transmembrane region" description="Helical" evidence="5">
    <location>
        <begin position="43"/>
        <end position="65"/>
    </location>
</feature>
<evidence type="ECO:0000313" key="8">
    <source>
        <dbReference type="Proteomes" id="UP000191554"/>
    </source>
</evidence>
<keyword evidence="3 5" id="KW-1133">Transmembrane helix</keyword>
<evidence type="ECO:0000256" key="4">
    <source>
        <dbReference type="ARBA" id="ARBA00023136"/>
    </source>
</evidence>
<evidence type="ECO:0000256" key="5">
    <source>
        <dbReference type="SAM" id="Phobius"/>
    </source>
</evidence>
<keyword evidence="8" id="KW-1185">Reference proteome</keyword>
<name>A0A1V4SQU1_RUMHU</name>
<feature type="transmembrane region" description="Helical" evidence="5">
    <location>
        <begin position="137"/>
        <end position="165"/>
    </location>
</feature>
<dbReference type="Pfam" id="PF04893">
    <property type="entry name" value="Yip1"/>
    <property type="match status" value="1"/>
</dbReference>
<evidence type="ECO:0000259" key="6">
    <source>
        <dbReference type="Pfam" id="PF04893"/>
    </source>
</evidence>
<comment type="caution">
    <text evidence="7">The sequence shown here is derived from an EMBL/GenBank/DDBJ whole genome shotgun (WGS) entry which is preliminary data.</text>
</comment>
<reference evidence="7 8" key="1">
    <citation type="submission" date="2017-03" db="EMBL/GenBank/DDBJ databases">
        <title>Genome sequence of Clostridium hungatei DSM 14427.</title>
        <authorList>
            <person name="Poehlein A."/>
            <person name="Daniel R."/>
        </authorList>
    </citation>
    <scope>NUCLEOTIDE SEQUENCE [LARGE SCALE GENOMIC DNA]</scope>
    <source>
        <strain evidence="7 8">DSM 14427</strain>
    </source>
</reference>
<evidence type="ECO:0000256" key="2">
    <source>
        <dbReference type="ARBA" id="ARBA00022692"/>
    </source>
</evidence>
<feature type="domain" description="Yip1" evidence="6">
    <location>
        <begin position="25"/>
        <end position="231"/>
    </location>
</feature>
<evidence type="ECO:0000256" key="3">
    <source>
        <dbReference type="ARBA" id="ARBA00022989"/>
    </source>
</evidence>
<accession>A0A1V4SQU1</accession>
<comment type="subcellular location">
    <subcellularLocation>
        <location evidence="1">Membrane</location>
        <topology evidence="1">Multi-pass membrane protein</topology>
    </subcellularLocation>
</comment>
<proteinExistence type="predicted"/>
<gene>
    <name evidence="7" type="ORF">CLHUN_00480</name>
</gene>
<dbReference type="InterPro" id="IPR006977">
    <property type="entry name" value="Yip1_dom"/>
</dbReference>
<evidence type="ECO:0000256" key="1">
    <source>
        <dbReference type="ARBA" id="ARBA00004141"/>
    </source>
</evidence>
<keyword evidence="4 5" id="KW-0472">Membrane</keyword>
<keyword evidence="2 5" id="KW-0812">Transmembrane</keyword>
<feature type="transmembrane region" description="Helical" evidence="5">
    <location>
        <begin position="185"/>
        <end position="211"/>
    </location>
</feature>
<protein>
    <submittedName>
        <fullName evidence="7">Yip1 domain protein</fullName>
    </submittedName>
</protein>
<dbReference type="Proteomes" id="UP000191554">
    <property type="component" value="Unassembled WGS sequence"/>
</dbReference>
<evidence type="ECO:0000313" key="7">
    <source>
        <dbReference type="EMBL" id="OPX46232.1"/>
    </source>
</evidence>
<dbReference type="OrthoDB" id="1715999at2"/>
<organism evidence="7 8">
    <name type="scientific">Ruminiclostridium hungatei</name>
    <name type="common">Clostridium hungatei</name>
    <dbReference type="NCBI Taxonomy" id="48256"/>
    <lineage>
        <taxon>Bacteria</taxon>
        <taxon>Bacillati</taxon>
        <taxon>Bacillota</taxon>
        <taxon>Clostridia</taxon>
        <taxon>Eubacteriales</taxon>
        <taxon>Oscillospiraceae</taxon>
        <taxon>Ruminiclostridium</taxon>
    </lineage>
</organism>
<dbReference type="EMBL" id="MZGX01000001">
    <property type="protein sequence ID" value="OPX46232.1"/>
    <property type="molecule type" value="Genomic_DNA"/>
</dbReference>
<dbReference type="GO" id="GO:0016020">
    <property type="term" value="C:membrane"/>
    <property type="evidence" value="ECO:0007669"/>
    <property type="project" value="UniProtKB-SubCell"/>
</dbReference>
<feature type="transmembrane region" description="Helical" evidence="5">
    <location>
        <begin position="218"/>
        <end position="235"/>
    </location>
</feature>
<dbReference type="STRING" id="48256.CLHUN_00480"/>
<dbReference type="AlphaFoldDB" id="A0A1V4SQU1"/>
<dbReference type="RefSeq" id="WP_080062556.1">
    <property type="nucleotide sequence ID" value="NZ_MZGX01000001.1"/>
</dbReference>
<sequence>MNDNLVSAAQENVLPKLNVFQRIIYTVTSPEKLMLDLERKPRVLLGILLTILTPMLTMFAAFPMFKEYMRGTLEATGAYAELVSQMSAEQVESVLVGSAISTPVFAGIGAGIVLLVEALVIWLVLKIFKGQARFKQILSVLGYAAVISVLAAIVSIIAINVTGAYTDVTYTSLASLLPEMKGTFAFGFARTIDVFGIWAFVVSTIGIATVSKIDKKKVYVIMACIFIILAVYMGYNEVKAASLLN</sequence>
<feature type="transmembrane region" description="Helical" evidence="5">
    <location>
        <begin position="104"/>
        <end position="125"/>
    </location>
</feature>